<proteinExistence type="predicted"/>
<keyword evidence="3" id="KW-1185">Reference proteome</keyword>
<name>A0A834I9Y5_RHYFE</name>
<dbReference type="EMBL" id="JAACXV010009085">
    <property type="protein sequence ID" value="KAF7275809.1"/>
    <property type="molecule type" value="Genomic_DNA"/>
</dbReference>
<organism evidence="2 3">
    <name type="scientific">Rhynchophorus ferrugineus</name>
    <name type="common">Red palm weevil</name>
    <name type="synonym">Curculio ferrugineus</name>
    <dbReference type="NCBI Taxonomy" id="354439"/>
    <lineage>
        <taxon>Eukaryota</taxon>
        <taxon>Metazoa</taxon>
        <taxon>Ecdysozoa</taxon>
        <taxon>Arthropoda</taxon>
        <taxon>Hexapoda</taxon>
        <taxon>Insecta</taxon>
        <taxon>Pterygota</taxon>
        <taxon>Neoptera</taxon>
        <taxon>Endopterygota</taxon>
        <taxon>Coleoptera</taxon>
        <taxon>Polyphaga</taxon>
        <taxon>Cucujiformia</taxon>
        <taxon>Curculionidae</taxon>
        <taxon>Dryophthorinae</taxon>
        <taxon>Rhynchophorus</taxon>
    </lineage>
</organism>
<protein>
    <submittedName>
        <fullName evidence="2">Uncharacterized protein</fullName>
    </submittedName>
</protein>
<reference evidence="2" key="1">
    <citation type="submission" date="2020-08" db="EMBL/GenBank/DDBJ databases">
        <title>Genome sequencing and assembly of the red palm weevil Rhynchophorus ferrugineus.</title>
        <authorList>
            <person name="Dias G.B."/>
            <person name="Bergman C.M."/>
            <person name="Manee M."/>
        </authorList>
    </citation>
    <scope>NUCLEOTIDE SEQUENCE</scope>
    <source>
        <strain evidence="2">AA-2017</strain>
        <tissue evidence="2">Whole larva</tissue>
    </source>
</reference>
<dbReference type="Proteomes" id="UP000625711">
    <property type="component" value="Unassembled WGS sequence"/>
</dbReference>
<sequence length="70" mass="7521">FTSPRRKRHDIAISRIKDEDEGVGTAVTSGGVGPSQRPGGVFSWRRRRPGSEEMSEALAARVPAGSSISR</sequence>
<gene>
    <name evidence="2" type="ORF">GWI33_011249</name>
</gene>
<evidence type="ECO:0000256" key="1">
    <source>
        <dbReference type="SAM" id="MobiDB-lite"/>
    </source>
</evidence>
<feature type="non-terminal residue" evidence="2">
    <location>
        <position position="1"/>
    </location>
</feature>
<evidence type="ECO:0000313" key="2">
    <source>
        <dbReference type="EMBL" id="KAF7275809.1"/>
    </source>
</evidence>
<comment type="caution">
    <text evidence="2">The sequence shown here is derived from an EMBL/GenBank/DDBJ whole genome shotgun (WGS) entry which is preliminary data.</text>
</comment>
<dbReference type="AlphaFoldDB" id="A0A834I9Y5"/>
<evidence type="ECO:0000313" key="3">
    <source>
        <dbReference type="Proteomes" id="UP000625711"/>
    </source>
</evidence>
<accession>A0A834I9Y5</accession>
<feature type="region of interest" description="Disordered" evidence="1">
    <location>
        <begin position="18"/>
        <end position="70"/>
    </location>
</feature>